<dbReference type="AlphaFoldDB" id="A0A1X6NHW8"/>
<reference evidence="2 3" key="1">
    <citation type="submission" date="2017-04" db="EMBL/GenBank/DDBJ databases">
        <title>Genome Sequence of the Model Brown-Rot Fungus Postia placenta SB12.</title>
        <authorList>
            <consortium name="DOE Joint Genome Institute"/>
            <person name="Gaskell J."/>
            <person name="Kersten P."/>
            <person name="Larrondo L.F."/>
            <person name="Canessa P."/>
            <person name="Martinez D."/>
            <person name="Hibbett D."/>
            <person name="Schmoll M."/>
            <person name="Kubicek C.P."/>
            <person name="Martinez A.T."/>
            <person name="Yadav J."/>
            <person name="Master E."/>
            <person name="Magnuson J.K."/>
            <person name="James T."/>
            <person name="Yaver D."/>
            <person name="Berka R."/>
            <person name="Labutti K."/>
            <person name="Lipzen A."/>
            <person name="Aerts A."/>
            <person name="Barry K."/>
            <person name="Henrissat B."/>
            <person name="Blanchette R."/>
            <person name="Grigoriev I."/>
            <person name="Cullen D."/>
        </authorList>
    </citation>
    <scope>NUCLEOTIDE SEQUENCE [LARGE SCALE GENOMIC DNA]</scope>
    <source>
        <strain evidence="2 3">MAD-698-R-SB12</strain>
    </source>
</reference>
<protein>
    <submittedName>
        <fullName evidence="2">Uncharacterized protein</fullName>
    </submittedName>
</protein>
<evidence type="ECO:0000256" key="1">
    <source>
        <dbReference type="SAM" id="MobiDB-lite"/>
    </source>
</evidence>
<dbReference type="EMBL" id="KZ110591">
    <property type="protein sequence ID" value="OSX68204.1"/>
    <property type="molecule type" value="Genomic_DNA"/>
</dbReference>
<sequence length="144" mass="15931">NSSRYCRYTFIETGARAGEKQVIKKAWSEKKRKVGSEMEENQDVRSTTEGPEVAYSPNSIPSLLAIPVSPSPLRCRSPSRSKKASTSPSPAEGLTMSAANSMLESHRCGTVMPSSRMQMRKRETKMLDILQDARFGSVSKFLTP</sequence>
<organism evidence="2 3">
    <name type="scientific">Postia placenta MAD-698-R-SB12</name>
    <dbReference type="NCBI Taxonomy" id="670580"/>
    <lineage>
        <taxon>Eukaryota</taxon>
        <taxon>Fungi</taxon>
        <taxon>Dikarya</taxon>
        <taxon>Basidiomycota</taxon>
        <taxon>Agaricomycotina</taxon>
        <taxon>Agaricomycetes</taxon>
        <taxon>Polyporales</taxon>
        <taxon>Adustoporiaceae</taxon>
        <taxon>Rhodonia</taxon>
    </lineage>
</organism>
<evidence type="ECO:0000313" key="3">
    <source>
        <dbReference type="Proteomes" id="UP000194127"/>
    </source>
</evidence>
<dbReference type="OrthoDB" id="10291324at2759"/>
<gene>
    <name evidence="2" type="ORF">POSPLADRAFT_1128480</name>
</gene>
<dbReference type="Proteomes" id="UP000194127">
    <property type="component" value="Unassembled WGS sequence"/>
</dbReference>
<feature type="region of interest" description="Disordered" evidence="1">
    <location>
        <begin position="28"/>
        <end position="119"/>
    </location>
</feature>
<dbReference type="GeneID" id="36328690"/>
<keyword evidence="3" id="KW-1185">Reference proteome</keyword>
<dbReference type="RefSeq" id="XP_024344998.1">
    <property type="nucleotide sequence ID" value="XM_024483741.1"/>
</dbReference>
<proteinExistence type="predicted"/>
<feature type="non-terminal residue" evidence="2">
    <location>
        <position position="1"/>
    </location>
</feature>
<accession>A0A1X6NHW8</accession>
<evidence type="ECO:0000313" key="2">
    <source>
        <dbReference type="EMBL" id="OSX68204.1"/>
    </source>
</evidence>
<name>A0A1X6NHW8_9APHY</name>